<organism evidence="1">
    <name type="scientific">uncultured Aureispira sp</name>
    <dbReference type="NCBI Taxonomy" id="1331704"/>
    <lineage>
        <taxon>Bacteria</taxon>
        <taxon>Pseudomonadati</taxon>
        <taxon>Bacteroidota</taxon>
        <taxon>Saprospiria</taxon>
        <taxon>Saprospirales</taxon>
        <taxon>Saprospiraceae</taxon>
        <taxon>Aureispira</taxon>
        <taxon>environmental samples</taxon>
    </lineage>
</organism>
<gene>
    <name evidence="1" type="ORF">HELGO_WM40976</name>
</gene>
<dbReference type="EMBL" id="CACVAQ010000213">
    <property type="protein sequence ID" value="CAA6814146.1"/>
    <property type="molecule type" value="Genomic_DNA"/>
</dbReference>
<reference evidence="1" key="1">
    <citation type="submission" date="2020-01" db="EMBL/GenBank/DDBJ databases">
        <authorList>
            <person name="Meier V. D."/>
            <person name="Meier V D."/>
        </authorList>
    </citation>
    <scope>NUCLEOTIDE SEQUENCE</scope>
    <source>
        <strain evidence="1">HLG_WM_MAG_10</strain>
    </source>
</reference>
<dbReference type="InterPro" id="IPR036709">
    <property type="entry name" value="Autotransporte_beta_dom_sf"/>
</dbReference>
<dbReference type="AlphaFoldDB" id="A0A6S6T7C4"/>
<proteinExistence type="predicted"/>
<protein>
    <recommendedName>
        <fullName evidence="2">Outer membrane protein beta-barrel domain-containing protein</fullName>
    </recommendedName>
</protein>
<sequence>MKHLFLSIVLILPFSLIAQEVIKKNSINFSTGIAFGTSNSKYYVGDNHYIDLAIGPPTRDDYPKEVSEAVNYRFGIDYQRILGHGFSLKGGLRLASWNLTLTSYSDTKSISNNLFLEIPLAVQYRLGQKKWQPYFEVGINPMIRIAYNNYSTLATFAIQTGIGLSYQVSEKISLYSQLSGRFQPVESVNFVSHNGSFYTAPSGRYVYPFEIGLEIGLAFAF</sequence>
<evidence type="ECO:0000313" key="1">
    <source>
        <dbReference type="EMBL" id="CAA6814146.1"/>
    </source>
</evidence>
<accession>A0A6S6T7C4</accession>
<dbReference type="SUPFAM" id="SSF103515">
    <property type="entry name" value="Autotransporter"/>
    <property type="match status" value="1"/>
</dbReference>
<evidence type="ECO:0008006" key="2">
    <source>
        <dbReference type="Google" id="ProtNLM"/>
    </source>
</evidence>
<name>A0A6S6T7C4_9BACT</name>
<dbReference type="Gene3D" id="2.40.160.20">
    <property type="match status" value="1"/>
</dbReference>